<gene>
    <name evidence="1" type="ORF">COU30_03965</name>
</gene>
<feature type="non-terminal residue" evidence="1">
    <location>
        <position position="1"/>
    </location>
</feature>
<evidence type="ECO:0000313" key="2">
    <source>
        <dbReference type="Proteomes" id="UP000228528"/>
    </source>
</evidence>
<name>A0A2M6P0C0_9BACT</name>
<proteinExistence type="predicted"/>
<dbReference type="Proteomes" id="UP000228528">
    <property type="component" value="Unassembled WGS sequence"/>
</dbReference>
<protein>
    <recommendedName>
        <fullName evidence="3">DUF4367 domain-containing protein</fullName>
    </recommendedName>
</protein>
<comment type="caution">
    <text evidence="1">The sequence shown here is derived from an EMBL/GenBank/DDBJ whole genome shotgun (WGS) entry which is preliminary data.</text>
</comment>
<dbReference type="AlphaFoldDB" id="A0A2M6P0C0"/>
<evidence type="ECO:0000313" key="1">
    <source>
        <dbReference type="EMBL" id="PIR77166.1"/>
    </source>
</evidence>
<accession>A0A2M6P0C0</accession>
<dbReference type="EMBL" id="PFBW01000173">
    <property type="protein sequence ID" value="PIR77166.1"/>
    <property type="molecule type" value="Genomic_DNA"/>
</dbReference>
<sequence>ITAIIVGGGVYLWQSFKTTAPDDTTNQQPPSITSNIKEYTSETYSFKYPGDDYSIVPPTTPFPVLTIEKARNKRAEIFQLSTFHDRSWGFDGTETQENIDGYVPKETLTVKSGDTQYDVWLYYGENDTQTKAELHNLFDSIVIK</sequence>
<reference evidence="2" key="1">
    <citation type="submission" date="2017-09" db="EMBL/GenBank/DDBJ databases">
        <title>Depth-based differentiation of microbial function through sediment-hosted aquifers and enrichment of novel symbionts in the deep terrestrial subsurface.</title>
        <authorList>
            <person name="Probst A.J."/>
            <person name="Ladd B."/>
            <person name="Jarett J.K."/>
            <person name="Geller-Mcgrath D.E."/>
            <person name="Sieber C.M.K."/>
            <person name="Emerson J.B."/>
            <person name="Anantharaman K."/>
            <person name="Thomas B.C."/>
            <person name="Malmstrom R."/>
            <person name="Stieglmeier M."/>
            <person name="Klingl A."/>
            <person name="Woyke T."/>
            <person name="Ryan C.M."/>
            <person name="Banfield J.F."/>
        </authorList>
    </citation>
    <scope>NUCLEOTIDE SEQUENCE [LARGE SCALE GENOMIC DNA]</scope>
</reference>
<organism evidence="1 2">
    <name type="scientific">Candidatus Magasanikbacteria bacterium CG10_big_fil_rev_8_21_14_0_10_38_6</name>
    <dbReference type="NCBI Taxonomy" id="1974647"/>
    <lineage>
        <taxon>Bacteria</taxon>
        <taxon>Candidatus Magasanikiibacteriota</taxon>
    </lineage>
</organism>
<evidence type="ECO:0008006" key="3">
    <source>
        <dbReference type="Google" id="ProtNLM"/>
    </source>
</evidence>